<keyword evidence="2" id="KW-0378">Hydrolase</keyword>
<dbReference type="CDD" id="cd07207">
    <property type="entry name" value="Pat_ExoU_VipD_like"/>
    <property type="match status" value="1"/>
</dbReference>
<proteinExistence type="predicted"/>
<feature type="short sequence motif" description="DGA/G" evidence="2">
    <location>
        <begin position="197"/>
        <end position="199"/>
    </location>
</feature>
<sequence length="327" mass="35899">MERVADLVLEGGGVKGIALVGAIEVLEERGYTFKRVAGTSDGAIVGALVAAGIPAGKLVEIMSAVDYPAFRDGRWFTRYTAGKAISILAGNGIYRGDYLRTWLQSHLDEYGVKTFADLPYADAERPPAPERAFRLVVTASDISNGRLRYFPADYGEFGFDRSGQSVVDAVRTSMSLPFFYRPVRLGSPSAQRAWLVDGGMLSNFPIGVFDVPSGTVPRWPTLGIKLSALPDASQGRGYPVTGPLSMGRAMLKTMTGFYDRMHIDSSDTRARTIFVDTGTIRTTDFGLTREDREFLYRRGRAAAENFLDGTPTRQAWDFDSYIAAHRM</sequence>
<keyword evidence="5" id="KW-1185">Reference proteome</keyword>
<gene>
    <name evidence="4" type="ORF">FCK90_11235</name>
</gene>
<dbReference type="RefSeq" id="WP_158034400.1">
    <property type="nucleotide sequence ID" value="NZ_ML708622.1"/>
</dbReference>
<evidence type="ECO:0000259" key="3">
    <source>
        <dbReference type="PROSITE" id="PS51635"/>
    </source>
</evidence>
<dbReference type="OrthoDB" id="9770965at2"/>
<feature type="domain" description="PNPLA" evidence="3">
    <location>
        <begin position="7"/>
        <end position="210"/>
    </location>
</feature>
<dbReference type="InterPro" id="IPR016035">
    <property type="entry name" value="Acyl_Trfase/lysoPLipase"/>
</dbReference>
<feature type="short sequence motif" description="GXGXXG" evidence="2">
    <location>
        <begin position="11"/>
        <end position="16"/>
    </location>
</feature>
<name>A0A5J5KVZ5_9MICC</name>
<feature type="short sequence motif" description="GXSXG" evidence="2">
    <location>
        <begin position="38"/>
        <end position="42"/>
    </location>
</feature>
<dbReference type="InterPro" id="IPR052580">
    <property type="entry name" value="Lipid_Hydrolase"/>
</dbReference>
<evidence type="ECO:0000256" key="2">
    <source>
        <dbReference type="PROSITE-ProRule" id="PRU01161"/>
    </source>
</evidence>
<evidence type="ECO:0000256" key="1">
    <source>
        <dbReference type="ARBA" id="ARBA00023098"/>
    </source>
</evidence>
<dbReference type="PANTHER" id="PTHR46394">
    <property type="entry name" value="ANNEXIN"/>
    <property type="match status" value="1"/>
</dbReference>
<dbReference type="GO" id="GO:0016787">
    <property type="term" value="F:hydrolase activity"/>
    <property type="evidence" value="ECO:0007669"/>
    <property type="project" value="UniProtKB-UniRule"/>
</dbReference>
<dbReference type="AlphaFoldDB" id="A0A5J5KVZ5"/>
<comment type="caution">
    <text evidence="4">The sequence shown here is derived from an EMBL/GenBank/DDBJ whole genome shotgun (WGS) entry which is preliminary data.</text>
</comment>
<dbReference type="Proteomes" id="UP000325957">
    <property type="component" value="Unassembled WGS sequence"/>
</dbReference>
<reference evidence="4 5" key="1">
    <citation type="submission" date="2019-05" db="EMBL/GenBank/DDBJ databases">
        <title>Kocuria coralli sp. nov., a novel actinobacterium isolated from coral reef seawater.</title>
        <authorList>
            <person name="Li J."/>
        </authorList>
    </citation>
    <scope>NUCLEOTIDE SEQUENCE [LARGE SCALE GENOMIC DNA]</scope>
    <source>
        <strain evidence="4 5">SCSIO 13007</strain>
    </source>
</reference>
<dbReference type="GO" id="GO:0016042">
    <property type="term" value="P:lipid catabolic process"/>
    <property type="evidence" value="ECO:0007669"/>
    <property type="project" value="UniProtKB-UniRule"/>
</dbReference>
<dbReference type="EMBL" id="SZWF01000016">
    <property type="protein sequence ID" value="KAA9393558.1"/>
    <property type="molecule type" value="Genomic_DNA"/>
</dbReference>
<keyword evidence="2" id="KW-0442">Lipid degradation</keyword>
<feature type="active site" description="Nucleophile" evidence="2">
    <location>
        <position position="40"/>
    </location>
</feature>
<dbReference type="PANTHER" id="PTHR46394:SF1">
    <property type="entry name" value="PNPLA DOMAIN-CONTAINING PROTEIN"/>
    <property type="match status" value="1"/>
</dbReference>
<feature type="active site" description="Proton acceptor" evidence="2">
    <location>
        <position position="197"/>
    </location>
</feature>
<protein>
    <submittedName>
        <fullName evidence="4">Esterase</fullName>
    </submittedName>
</protein>
<keyword evidence="1 2" id="KW-0443">Lipid metabolism</keyword>
<organism evidence="4 5">
    <name type="scientific">Kocuria coralli</name>
    <dbReference type="NCBI Taxonomy" id="1461025"/>
    <lineage>
        <taxon>Bacteria</taxon>
        <taxon>Bacillati</taxon>
        <taxon>Actinomycetota</taxon>
        <taxon>Actinomycetes</taxon>
        <taxon>Micrococcales</taxon>
        <taxon>Micrococcaceae</taxon>
        <taxon>Kocuria</taxon>
    </lineage>
</organism>
<dbReference type="Pfam" id="PF01734">
    <property type="entry name" value="Patatin"/>
    <property type="match status" value="1"/>
</dbReference>
<dbReference type="InterPro" id="IPR002641">
    <property type="entry name" value="PNPLA_dom"/>
</dbReference>
<evidence type="ECO:0000313" key="4">
    <source>
        <dbReference type="EMBL" id="KAA9393558.1"/>
    </source>
</evidence>
<dbReference type="SUPFAM" id="SSF52151">
    <property type="entry name" value="FabD/lysophospholipase-like"/>
    <property type="match status" value="1"/>
</dbReference>
<dbReference type="Gene3D" id="3.40.1090.10">
    <property type="entry name" value="Cytosolic phospholipase A2 catalytic domain"/>
    <property type="match status" value="2"/>
</dbReference>
<accession>A0A5J5KVZ5</accession>
<evidence type="ECO:0000313" key="5">
    <source>
        <dbReference type="Proteomes" id="UP000325957"/>
    </source>
</evidence>
<dbReference type="PROSITE" id="PS51635">
    <property type="entry name" value="PNPLA"/>
    <property type="match status" value="1"/>
</dbReference>